<evidence type="ECO:0000256" key="3">
    <source>
        <dbReference type="ARBA" id="ARBA00022989"/>
    </source>
</evidence>
<reference evidence="6" key="1">
    <citation type="submission" date="2020-04" db="EMBL/GenBank/DDBJ databases">
        <authorList>
            <person name="Neveu A P."/>
        </authorList>
    </citation>
    <scope>NUCLEOTIDE SEQUENCE</scope>
    <source>
        <tissue evidence="6">Whole embryo</tissue>
    </source>
</reference>
<dbReference type="GO" id="GO:0005743">
    <property type="term" value="C:mitochondrial inner membrane"/>
    <property type="evidence" value="ECO:0007669"/>
    <property type="project" value="TreeGrafter"/>
</dbReference>
<feature type="transmembrane region" description="Helical" evidence="5">
    <location>
        <begin position="119"/>
        <end position="138"/>
    </location>
</feature>
<name>A0A6F9DE39_9ASCI</name>
<evidence type="ECO:0000256" key="5">
    <source>
        <dbReference type="RuleBase" id="RU004379"/>
    </source>
</evidence>
<evidence type="ECO:0000256" key="4">
    <source>
        <dbReference type="ARBA" id="ARBA00023136"/>
    </source>
</evidence>
<feature type="transmembrane region" description="Helical" evidence="5">
    <location>
        <begin position="262"/>
        <end position="284"/>
    </location>
</feature>
<comment type="subcellular location">
    <subcellularLocation>
        <location evidence="1">Membrane</location>
        <topology evidence="1">Multi-pass membrane protein</topology>
    </subcellularLocation>
</comment>
<keyword evidence="4 5" id="KW-0472">Membrane</keyword>
<evidence type="ECO:0000313" key="6">
    <source>
        <dbReference type="EMBL" id="CAB3248977.1"/>
    </source>
</evidence>
<evidence type="ECO:0000256" key="2">
    <source>
        <dbReference type="ARBA" id="ARBA00022692"/>
    </source>
</evidence>
<proteinExistence type="evidence at transcript level"/>
<keyword evidence="2 5" id="KW-0812">Transmembrane</keyword>
<dbReference type="PANTHER" id="PTHR23291:SF112">
    <property type="entry name" value="GROWTH HORMONE-INDUCIBLE TRANSMEMBRANE PROTEIN"/>
    <property type="match status" value="1"/>
</dbReference>
<dbReference type="Pfam" id="PF01027">
    <property type="entry name" value="Bax1-I"/>
    <property type="match status" value="1"/>
</dbReference>
<feature type="transmembrane region" description="Helical" evidence="5">
    <location>
        <begin position="183"/>
        <end position="203"/>
    </location>
</feature>
<dbReference type="EMBL" id="LR785428">
    <property type="protein sequence ID" value="CAB3248977.1"/>
    <property type="molecule type" value="mRNA"/>
</dbReference>
<dbReference type="PANTHER" id="PTHR23291">
    <property type="entry name" value="BAX INHIBITOR-RELATED"/>
    <property type="match status" value="1"/>
</dbReference>
<accession>A0A6F9DE39</accession>
<evidence type="ECO:0000256" key="1">
    <source>
        <dbReference type="ARBA" id="ARBA00004141"/>
    </source>
</evidence>
<dbReference type="InterPro" id="IPR035871">
    <property type="entry name" value="GHITM"/>
</dbReference>
<feature type="transmembrane region" description="Helical" evidence="5">
    <location>
        <begin position="150"/>
        <end position="171"/>
    </location>
</feature>
<organism evidence="6">
    <name type="scientific">Phallusia mammillata</name>
    <dbReference type="NCBI Taxonomy" id="59560"/>
    <lineage>
        <taxon>Eukaryota</taxon>
        <taxon>Metazoa</taxon>
        <taxon>Chordata</taxon>
        <taxon>Tunicata</taxon>
        <taxon>Ascidiacea</taxon>
        <taxon>Phlebobranchia</taxon>
        <taxon>Ascidiidae</taxon>
        <taxon>Phallusia</taxon>
    </lineage>
</organism>
<dbReference type="InterPro" id="IPR006214">
    <property type="entry name" value="Bax_inhibitor_1-related"/>
</dbReference>
<comment type="similarity">
    <text evidence="5">Belongs to the BI1 family.</text>
</comment>
<keyword evidence="3 5" id="KW-1133">Transmembrane helix</keyword>
<sequence>MLSKAISMQSLWAKGSISKVRLFVNVTQKPGLGGKLLKNRFSTSTQLPARGARVRSKATTSIPGKLTAISVGQASLAGASLLGIGGLCFYGLGFSSEVGAIDKAAVWPQYVRQRIRDTYLYFGGSLLATAGSALAIARNPTLMSIVSRNGIVSMVVTIGAMIGTSMLCRSIEYKPGFGPKQMAWLLHTAVIGAVIAPLTVLGGPLMIRAAWYTAGVVAGLSTVAVCAPSDKFLNMGGPLAAGLGVVFVSSIGSAFFPPTGALGLSLYSIAIYGGLILFGGFLLYDTQRIIKHAESMPHPAYTMRPFDPVNASMSIYMDAVNIFIRILMIMANGNRRK</sequence>
<dbReference type="CDD" id="cd10431">
    <property type="entry name" value="GHITM"/>
    <property type="match status" value="1"/>
</dbReference>
<protein>
    <submittedName>
        <fullName evidence="6">Growth hormone-inducible transmembrane protein-like</fullName>
    </submittedName>
</protein>
<feature type="transmembrane region" description="Helical" evidence="5">
    <location>
        <begin position="209"/>
        <end position="227"/>
    </location>
</feature>
<gene>
    <name evidence="6" type="primary">Ghitm</name>
</gene>
<feature type="transmembrane region" description="Helical" evidence="5">
    <location>
        <begin position="239"/>
        <end position="256"/>
    </location>
</feature>
<dbReference type="AlphaFoldDB" id="A0A6F9DE39"/>